<accession>N9ME99</accession>
<evidence type="ECO:0000313" key="2">
    <source>
        <dbReference type="Proteomes" id="UP000013101"/>
    </source>
</evidence>
<organism evidence="1 2">
    <name type="scientific">Acinetobacter variabilis</name>
    <dbReference type="NCBI Taxonomy" id="70346"/>
    <lineage>
        <taxon>Bacteria</taxon>
        <taxon>Pseudomonadati</taxon>
        <taxon>Pseudomonadota</taxon>
        <taxon>Gammaproteobacteria</taxon>
        <taxon>Moraxellales</taxon>
        <taxon>Moraxellaceae</taxon>
        <taxon>Acinetobacter</taxon>
    </lineage>
</organism>
<dbReference type="RefSeq" id="WP_005237170.1">
    <property type="nucleotide sequence ID" value="NZ_CP083658.1"/>
</dbReference>
<protein>
    <submittedName>
        <fullName evidence="1">Uncharacterized protein</fullName>
    </submittedName>
</protein>
<gene>
    <name evidence="1" type="ORF">F897_03139</name>
</gene>
<reference evidence="1 2" key="1">
    <citation type="submission" date="2013-02" db="EMBL/GenBank/DDBJ databases">
        <title>The Genome Sequence of Acinetobacter sp. NIPH 2171.</title>
        <authorList>
            <consortium name="The Broad Institute Genome Sequencing Platform"/>
            <consortium name="The Broad Institute Genome Sequencing Center for Infectious Disease"/>
            <person name="Cerqueira G."/>
            <person name="Feldgarden M."/>
            <person name="Courvalin P."/>
            <person name="Perichon B."/>
            <person name="Grillot-Courvalin C."/>
            <person name="Clermont D."/>
            <person name="Rocha E."/>
            <person name="Yoon E.-J."/>
            <person name="Nemec A."/>
            <person name="Walker B."/>
            <person name="Young S.K."/>
            <person name="Zeng Q."/>
            <person name="Gargeya S."/>
            <person name="Fitzgerald M."/>
            <person name="Haas B."/>
            <person name="Abouelleil A."/>
            <person name="Alvarado L."/>
            <person name="Arachchi H.M."/>
            <person name="Berlin A.M."/>
            <person name="Chapman S.B."/>
            <person name="Dewar J."/>
            <person name="Goldberg J."/>
            <person name="Griggs A."/>
            <person name="Gujja S."/>
            <person name="Hansen M."/>
            <person name="Howarth C."/>
            <person name="Imamovic A."/>
            <person name="Larimer J."/>
            <person name="McCowan C."/>
            <person name="Murphy C."/>
            <person name="Neiman D."/>
            <person name="Pearson M."/>
            <person name="Priest M."/>
            <person name="Roberts A."/>
            <person name="Saif S."/>
            <person name="Shea T."/>
            <person name="Sisk P."/>
            <person name="Sykes S."/>
            <person name="Wortman J."/>
            <person name="Nusbaum C."/>
            <person name="Birren B."/>
        </authorList>
    </citation>
    <scope>NUCLEOTIDE SEQUENCE [LARGE SCALE GENOMIC DNA]</scope>
    <source>
        <strain evidence="1 2">NIPH 2171</strain>
    </source>
</reference>
<sequence>MHRHYIHIGIAGLSIHDADELKKTLQHITPDHFILQWNTASDPHLDCLLVYEYFLETEGIQRVLKNQKCPYLCISKNAQYSNQIINNTLALPLQNTQILKHWFEQNVLNSEIKPEIKEPIFSTLVHSQQSSDPPYTINFFKEMLHPEKGKLHLYDQHGTIAIIDSAKNLLGLVKQRPG</sequence>
<dbReference type="PATRIC" id="fig|1217693.3.peg.3036"/>
<dbReference type="HOGENOM" id="CLU_1507519_0_0_6"/>
<name>N9ME99_9GAMM</name>
<dbReference type="Proteomes" id="UP000013101">
    <property type="component" value="Unassembled WGS sequence"/>
</dbReference>
<dbReference type="EMBL" id="APRS01000017">
    <property type="protein sequence ID" value="ENX06854.1"/>
    <property type="molecule type" value="Genomic_DNA"/>
</dbReference>
<dbReference type="STRING" id="70346.F897_03139"/>
<evidence type="ECO:0000313" key="1">
    <source>
        <dbReference type="EMBL" id="ENX06854.1"/>
    </source>
</evidence>
<comment type="caution">
    <text evidence="1">The sequence shown here is derived from an EMBL/GenBank/DDBJ whole genome shotgun (WGS) entry which is preliminary data.</text>
</comment>
<dbReference type="AlphaFoldDB" id="N9ME99"/>
<proteinExistence type="predicted"/>